<evidence type="ECO:0000259" key="7">
    <source>
        <dbReference type="PROSITE" id="PS50846"/>
    </source>
</evidence>
<dbReference type="CDD" id="cd00371">
    <property type="entry name" value="HMA"/>
    <property type="match status" value="1"/>
</dbReference>
<dbReference type="PANTHER" id="PTHR45868">
    <property type="entry name" value="HEAVY METAL-ASSOCIATED ISOPRENYLATED PLANT PROTEIN 33-RELATED"/>
    <property type="match status" value="1"/>
</dbReference>
<evidence type="ECO:0000256" key="1">
    <source>
        <dbReference type="ARBA" id="ARBA00022481"/>
    </source>
</evidence>
<dbReference type="Proteomes" id="UP000694864">
    <property type="component" value="Chromosome 14"/>
</dbReference>
<keyword evidence="4" id="KW-0636">Prenylation</keyword>
<dbReference type="RefSeq" id="XP_010460841.1">
    <property type="nucleotide sequence ID" value="XM_010462539.1"/>
</dbReference>
<keyword evidence="1" id="KW-0488">Methylation</keyword>
<dbReference type="InterPro" id="IPR006121">
    <property type="entry name" value="HMA_dom"/>
</dbReference>
<feature type="compositionally biased region" description="Low complexity" evidence="6">
    <location>
        <begin position="94"/>
        <end position="103"/>
    </location>
</feature>
<dbReference type="Gene3D" id="3.30.70.100">
    <property type="match status" value="1"/>
</dbReference>
<reference evidence="9" key="2">
    <citation type="submission" date="2025-08" db="UniProtKB">
        <authorList>
            <consortium name="RefSeq"/>
        </authorList>
    </citation>
    <scope>IDENTIFICATION</scope>
    <source>
        <tissue evidence="9">Leaf</tissue>
    </source>
</reference>
<evidence type="ECO:0000313" key="8">
    <source>
        <dbReference type="Proteomes" id="UP000694864"/>
    </source>
</evidence>
<dbReference type="SUPFAM" id="SSF55008">
    <property type="entry name" value="HMA, heavy metal-associated domain"/>
    <property type="match status" value="1"/>
</dbReference>
<dbReference type="PROSITE" id="PS50846">
    <property type="entry name" value="HMA_2"/>
    <property type="match status" value="1"/>
</dbReference>
<sequence>MADPNQSVGTCILRVDLKCCTGCQKKARIKLKSLSGVNEVEYDSEKGLMTVTGDVEPMALVRKLNKCGKETELFSVKYQIEDDDVKSDDEDETSSSSSDSASSYYDPKPMEREFQGKMKQPKKKTLLQKIRSFLCCLTSKSKVVQPLPMRNRNWRVPSKFEYGAPQFRPPQPMLPYPQTMQPHHLQMMQQQQQLQMMQRQQQLQLMQQQPGIMFQQAYQPYLTQNQAQTYHMPNPAQPMKISRSLHYPPTKDGNVRLL</sequence>
<keyword evidence="8" id="KW-1185">Reference proteome</keyword>
<evidence type="ECO:0000256" key="3">
    <source>
        <dbReference type="ARBA" id="ARBA00023288"/>
    </source>
</evidence>
<evidence type="ECO:0000313" key="9">
    <source>
        <dbReference type="RefSeq" id="XP_010460841.1"/>
    </source>
</evidence>
<reference evidence="8" key="1">
    <citation type="journal article" date="2014" name="Nat. Commun.">
        <title>The emerging biofuel crop Camelina sativa retains a highly undifferentiated hexaploid genome structure.</title>
        <authorList>
            <person name="Kagale S."/>
            <person name="Koh C."/>
            <person name="Nixon J."/>
            <person name="Bollina V."/>
            <person name="Clarke W.E."/>
            <person name="Tuteja R."/>
            <person name="Spillane C."/>
            <person name="Robinson S.J."/>
            <person name="Links M.G."/>
            <person name="Clarke C."/>
            <person name="Higgins E.E."/>
            <person name="Huebert T."/>
            <person name="Sharpe A.G."/>
            <person name="Parkin I.A."/>
        </authorList>
    </citation>
    <scope>NUCLEOTIDE SEQUENCE [LARGE SCALE GENOMIC DNA]</scope>
    <source>
        <strain evidence="8">cv. DH55</strain>
    </source>
</reference>
<keyword evidence="3" id="KW-0449">Lipoprotein</keyword>
<keyword evidence="2" id="KW-0479">Metal-binding</keyword>
<name>A0ABM0VTE3_CAMSA</name>
<evidence type="ECO:0000256" key="4">
    <source>
        <dbReference type="ARBA" id="ARBA00023289"/>
    </source>
</evidence>
<dbReference type="GeneID" id="104741646"/>
<gene>
    <name evidence="9" type="primary">LOC104741646</name>
</gene>
<protein>
    <submittedName>
        <fullName evidence="9">Uncharacterized protein LOC104741646</fullName>
    </submittedName>
</protein>
<dbReference type="PANTHER" id="PTHR45868:SF65">
    <property type="entry name" value="HEAVY METAL TRANSPORT_DETOXIFICATION SUPERFAMILY PROTEIN"/>
    <property type="match status" value="1"/>
</dbReference>
<dbReference type="InterPro" id="IPR036163">
    <property type="entry name" value="HMA_dom_sf"/>
</dbReference>
<feature type="region of interest" description="Disordered" evidence="6">
    <location>
        <begin position="84"/>
        <end position="122"/>
    </location>
</feature>
<evidence type="ECO:0000256" key="5">
    <source>
        <dbReference type="ARBA" id="ARBA00024045"/>
    </source>
</evidence>
<evidence type="ECO:0000256" key="6">
    <source>
        <dbReference type="SAM" id="MobiDB-lite"/>
    </source>
</evidence>
<accession>A0ABM0VTE3</accession>
<organism evidence="8 9">
    <name type="scientific">Camelina sativa</name>
    <name type="common">False flax</name>
    <name type="synonym">Myagrum sativum</name>
    <dbReference type="NCBI Taxonomy" id="90675"/>
    <lineage>
        <taxon>Eukaryota</taxon>
        <taxon>Viridiplantae</taxon>
        <taxon>Streptophyta</taxon>
        <taxon>Embryophyta</taxon>
        <taxon>Tracheophyta</taxon>
        <taxon>Spermatophyta</taxon>
        <taxon>Magnoliopsida</taxon>
        <taxon>eudicotyledons</taxon>
        <taxon>Gunneridae</taxon>
        <taxon>Pentapetalae</taxon>
        <taxon>rosids</taxon>
        <taxon>malvids</taxon>
        <taxon>Brassicales</taxon>
        <taxon>Brassicaceae</taxon>
        <taxon>Camelineae</taxon>
        <taxon>Camelina</taxon>
    </lineage>
</organism>
<feature type="region of interest" description="Disordered" evidence="6">
    <location>
        <begin position="233"/>
        <end position="258"/>
    </location>
</feature>
<feature type="domain" description="HMA" evidence="7">
    <location>
        <begin position="8"/>
        <end position="72"/>
    </location>
</feature>
<dbReference type="Pfam" id="PF00403">
    <property type="entry name" value="HMA"/>
    <property type="match status" value="1"/>
</dbReference>
<proteinExistence type="inferred from homology"/>
<evidence type="ECO:0000256" key="2">
    <source>
        <dbReference type="ARBA" id="ARBA00022723"/>
    </source>
</evidence>
<comment type="similarity">
    <text evidence="5">Belongs to the HIPP family.</text>
</comment>
<feature type="compositionally biased region" description="Acidic residues" evidence="6">
    <location>
        <begin position="84"/>
        <end position="93"/>
    </location>
</feature>